<dbReference type="OrthoDB" id="567542at2759"/>
<dbReference type="PANTHER" id="PTHR10517:SF14">
    <property type="entry name" value="FOLATE RECEPTOR 1-RELATED"/>
    <property type="match status" value="1"/>
</dbReference>
<sequence>MSQKCAKFFERDACFLNCEPHIGFWLVNARRSFGVERMYKVPLCATACNEWWNACKNDFTCHRNWPKQFNAIDQGNHCRNSTCKRFSEIWTSAKDFCETVWNESWEYTDDQQPCMKLSFNPQLPNPNKGVAEYYIKKLDSMNDNFFQRFLYLFVEITSKAKRILFKS</sequence>
<evidence type="ECO:0000313" key="5">
    <source>
        <dbReference type="EMBL" id="RWS13139.1"/>
    </source>
</evidence>
<evidence type="ECO:0000256" key="3">
    <source>
        <dbReference type="ARBA" id="ARBA00023157"/>
    </source>
</evidence>
<evidence type="ECO:0000313" key="6">
    <source>
        <dbReference type="Proteomes" id="UP000285301"/>
    </source>
</evidence>
<reference evidence="5 6" key="1">
    <citation type="journal article" date="2018" name="Gigascience">
        <title>Genomes of trombidid mites reveal novel predicted allergens and laterally-transferred genes associated with secondary metabolism.</title>
        <authorList>
            <person name="Dong X."/>
            <person name="Chaisiri K."/>
            <person name="Xia D."/>
            <person name="Armstrong S.D."/>
            <person name="Fang Y."/>
            <person name="Donnelly M.J."/>
            <person name="Kadowaki T."/>
            <person name="McGarry J.W."/>
            <person name="Darby A.C."/>
            <person name="Makepeace B.L."/>
        </authorList>
    </citation>
    <scope>NUCLEOTIDE SEQUENCE [LARGE SCALE GENOMIC DNA]</scope>
    <source>
        <strain evidence="5">UoL-WK</strain>
    </source>
</reference>
<keyword evidence="2" id="KW-0732">Signal</keyword>
<dbReference type="AlphaFoldDB" id="A0A3S3P226"/>
<feature type="domain" description="Folate receptor-like" evidence="4">
    <location>
        <begin position="1"/>
        <end position="115"/>
    </location>
</feature>
<dbReference type="STRING" id="1965070.A0A3S3P226"/>
<dbReference type="InterPro" id="IPR004269">
    <property type="entry name" value="Folate_rcpt"/>
</dbReference>
<evidence type="ECO:0000259" key="4">
    <source>
        <dbReference type="Pfam" id="PF03024"/>
    </source>
</evidence>
<dbReference type="PANTHER" id="PTHR10517">
    <property type="entry name" value="FOLATE RECEPTOR"/>
    <property type="match status" value="1"/>
</dbReference>
<name>A0A3S3P226_9ACAR</name>
<accession>A0A3S3P226</accession>
<keyword evidence="5" id="KW-0675">Receptor</keyword>
<dbReference type="Proteomes" id="UP000285301">
    <property type="component" value="Unassembled WGS sequence"/>
</dbReference>
<gene>
    <name evidence="5" type="ORF">B4U79_10185</name>
</gene>
<organism evidence="5 6">
    <name type="scientific">Dinothrombium tinctorium</name>
    <dbReference type="NCBI Taxonomy" id="1965070"/>
    <lineage>
        <taxon>Eukaryota</taxon>
        <taxon>Metazoa</taxon>
        <taxon>Ecdysozoa</taxon>
        <taxon>Arthropoda</taxon>
        <taxon>Chelicerata</taxon>
        <taxon>Arachnida</taxon>
        <taxon>Acari</taxon>
        <taxon>Acariformes</taxon>
        <taxon>Trombidiformes</taxon>
        <taxon>Prostigmata</taxon>
        <taxon>Anystina</taxon>
        <taxon>Parasitengona</taxon>
        <taxon>Trombidioidea</taxon>
        <taxon>Trombidiidae</taxon>
        <taxon>Dinothrombium</taxon>
    </lineage>
</organism>
<dbReference type="InterPro" id="IPR018143">
    <property type="entry name" value="Folate_rcpt-like"/>
</dbReference>
<dbReference type="GO" id="GO:0038023">
    <property type="term" value="F:signaling receptor activity"/>
    <property type="evidence" value="ECO:0007669"/>
    <property type="project" value="TreeGrafter"/>
</dbReference>
<dbReference type="GO" id="GO:0009897">
    <property type="term" value="C:external side of plasma membrane"/>
    <property type="evidence" value="ECO:0007669"/>
    <property type="project" value="TreeGrafter"/>
</dbReference>
<proteinExistence type="inferred from homology"/>
<evidence type="ECO:0000256" key="1">
    <source>
        <dbReference type="ARBA" id="ARBA00007932"/>
    </source>
</evidence>
<comment type="similarity">
    <text evidence="1">Belongs to the folate receptor family.</text>
</comment>
<protein>
    <submittedName>
        <fullName evidence="5">Folate receptor beta-like protein</fullName>
    </submittedName>
</protein>
<dbReference type="Pfam" id="PF03024">
    <property type="entry name" value="Folate_rec"/>
    <property type="match status" value="1"/>
</dbReference>
<keyword evidence="6" id="KW-1185">Reference proteome</keyword>
<keyword evidence="3" id="KW-1015">Disulfide bond</keyword>
<dbReference type="EMBL" id="NCKU01001083">
    <property type="protein sequence ID" value="RWS13139.1"/>
    <property type="molecule type" value="Genomic_DNA"/>
</dbReference>
<evidence type="ECO:0000256" key="2">
    <source>
        <dbReference type="ARBA" id="ARBA00022729"/>
    </source>
</evidence>
<comment type="caution">
    <text evidence="5">The sequence shown here is derived from an EMBL/GenBank/DDBJ whole genome shotgun (WGS) entry which is preliminary data.</text>
</comment>